<evidence type="ECO:0000313" key="5">
    <source>
        <dbReference type="EMBL" id="OPJ63641.1"/>
    </source>
</evidence>
<dbReference type="GO" id="GO:0003677">
    <property type="term" value="F:DNA binding"/>
    <property type="evidence" value="ECO:0007669"/>
    <property type="project" value="InterPro"/>
</dbReference>
<keyword evidence="1" id="KW-0805">Transcription regulation</keyword>
<dbReference type="Proteomes" id="UP000191056">
    <property type="component" value="Unassembled WGS sequence"/>
</dbReference>
<feature type="domain" description="HTH merR-type" evidence="4">
    <location>
        <begin position="1"/>
        <end position="32"/>
    </location>
</feature>
<keyword evidence="2" id="KW-0804">Transcription</keyword>
<accession>A0A1V4IUC3</accession>
<dbReference type="InterPro" id="IPR009061">
    <property type="entry name" value="DNA-bd_dom_put_sf"/>
</dbReference>
<evidence type="ECO:0000313" key="6">
    <source>
        <dbReference type="Proteomes" id="UP000191056"/>
    </source>
</evidence>
<feature type="transmembrane region" description="Helical" evidence="3">
    <location>
        <begin position="103"/>
        <end position="120"/>
    </location>
</feature>
<keyword evidence="3" id="KW-0812">Transmembrane</keyword>
<dbReference type="InterPro" id="IPR000551">
    <property type="entry name" value="MerR-type_HTH_dom"/>
</dbReference>
<organism evidence="5 6">
    <name type="scientific">Clostridium chromiireducens</name>
    <dbReference type="NCBI Taxonomy" id="225345"/>
    <lineage>
        <taxon>Bacteria</taxon>
        <taxon>Bacillati</taxon>
        <taxon>Bacillota</taxon>
        <taxon>Clostridia</taxon>
        <taxon>Eubacteriales</taxon>
        <taxon>Clostridiaceae</taxon>
        <taxon>Clostridium</taxon>
    </lineage>
</organism>
<dbReference type="GO" id="GO:0006355">
    <property type="term" value="P:regulation of DNA-templated transcription"/>
    <property type="evidence" value="ECO:0007669"/>
    <property type="project" value="InterPro"/>
</dbReference>
<dbReference type="Pfam" id="PF09278">
    <property type="entry name" value="MerR-DNA-bind"/>
    <property type="match status" value="1"/>
</dbReference>
<evidence type="ECO:0000256" key="1">
    <source>
        <dbReference type="ARBA" id="ARBA00023015"/>
    </source>
</evidence>
<proteinExistence type="predicted"/>
<evidence type="ECO:0000256" key="2">
    <source>
        <dbReference type="ARBA" id="ARBA00023163"/>
    </source>
</evidence>
<evidence type="ECO:0000259" key="4">
    <source>
        <dbReference type="PROSITE" id="PS50937"/>
    </source>
</evidence>
<comment type="caution">
    <text evidence="5">The sequence shown here is derived from an EMBL/GenBank/DDBJ whole genome shotgun (WGS) entry which is preliminary data.</text>
</comment>
<dbReference type="PROSITE" id="PS50937">
    <property type="entry name" value="HTH_MERR_2"/>
    <property type="match status" value="1"/>
</dbReference>
<dbReference type="EMBL" id="MZGT01000016">
    <property type="protein sequence ID" value="OPJ63641.1"/>
    <property type="molecule type" value="Genomic_DNA"/>
</dbReference>
<gene>
    <name evidence="5" type="ORF">CLCHR_14560</name>
</gene>
<dbReference type="AlphaFoldDB" id="A0A1V4IUC3"/>
<dbReference type="STRING" id="225345.CLCHR_14560"/>
<keyword evidence="6" id="KW-1185">Reference proteome</keyword>
<dbReference type="SUPFAM" id="SSF46955">
    <property type="entry name" value="Putative DNA-binding domain"/>
    <property type="match status" value="1"/>
</dbReference>
<dbReference type="Gene3D" id="1.10.1660.10">
    <property type="match status" value="1"/>
</dbReference>
<reference evidence="5 6" key="1">
    <citation type="submission" date="2017-03" db="EMBL/GenBank/DDBJ databases">
        <title>Genome sequence of Clostridium chromiireducens DSM 23318.</title>
        <authorList>
            <person name="Poehlein A."/>
            <person name="Daniel R."/>
        </authorList>
    </citation>
    <scope>NUCLEOTIDE SEQUENCE [LARGE SCALE GENOMIC DNA]</scope>
    <source>
        <strain evidence="5 6">DSM 23318</strain>
    </source>
</reference>
<keyword evidence="3" id="KW-1133">Transmembrane helix</keyword>
<sequence length="136" mass="15995">MFENEDITRLKKIQLLKDLGLTLDEIGQVTDFYFIDRRLLDGKRQVIQFLKSHIARAEEKINEINTFKMECQKNICRIEAIIKFSNSIGRYYIRCYTRSRNNAVYMMFCFCGGALGSWLGTFSEEYLDGLEHVVLE</sequence>
<evidence type="ECO:0000256" key="3">
    <source>
        <dbReference type="SAM" id="Phobius"/>
    </source>
</evidence>
<protein>
    <recommendedName>
        <fullName evidence="4">HTH merR-type domain-containing protein</fullName>
    </recommendedName>
</protein>
<name>A0A1V4IUC3_9CLOT</name>
<dbReference type="InterPro" id="IPR015358">
    <property type="entry name" value="Tscrpt_reg_MerR_DNA-bd"/>
</dbReference>
<keyword evidence="3" id="KW-0472">Membrane</keyword>